<dbReference type="EMBL" id="AUZZ01007526">
    <property type="protein sequence ID" value="EQD42206.1"/>
    <property type="molecule type" value="Genomic_DNA"/>
</dbReference>
<feature type="region of interest" description="Disordered" evidence="1">
    <location>
        <begin position="147"/>
        <end position="175"/>
    </location>
</feature>
<evidence type="ECO:0000313" key="3">
    <source>
        <dbReference type="EMBL" id="EQD42206.1"/>
    </source>
</evidence>
<accession>T0Z2R0</accession>
<feature type="non-terminal residue" evidence="3">
    <location>
        <position position="175"/>
    </location>
</feature>
<dbReference type="InterPro" id="IPR054353">
    <property type="entry name" value="IstA-like_C"/>
</dbReference>
<sequence length="175" mass="19759">RAKVGIDYHLEVRADRHYYSVPYALVGEHVDLRLSASTVEVFFRHRRVASHVRAYRPGFTTDPAHMPDSHRRHGEWTPARIVSFAEKTGPSTAKLVAEVMAARRHPEQGFRSCLGIVRLADRYGSDRLEAGATRALALRSFLPLGRVDPEEQPRQRVAPGRGGRTAHPSRPRQRP</sequence>
<name>T0Z2R0_9ZZZZ</name>
<protein>
    <submittedName>
        <fullName evidence="3">Integrase catalytic subunit</fullName>
    </submittedName>
</protein>
<proteinExistence type="predicted"/>
<dbReference type="PANTHER" id="PTHR35004:SF8">
    <property type="entry name" value="TRANSPOSASE RV3428C-RELATED"/>
    <property type="match status" value="1"/>
</dbReference>
<dbReference type="PANTHER" id="PTHR35004">
    <property type="entry name" value="TRANSPOSASE RV3428C-RELATED"/>
    <property type="match status" value="1"/>
</dbReference>
<reference evidence="3" key="1">
    <citation type="submission" date="2013-08" db="EMBL/GenBank/DDBJ databases">
        <authorList>
            <person name="Mendez C."/>
            <person name="Richter M."/>
            <person name="Ferrer M."/>
            <person name="Sanchez J."/>
        </authorList>
    </citation>
    <scope>NUCLEOTIDE SEQUENCE</scope>
</reference>
<dbReference type="Pfam" id="PF22483">
    <property type="entry name" value="Mu-transpos_C_2"/>
    <property type="match status" value="1"/>
</dbReference>
<organism evidence="3">
    <name type="scientific">mine drainage metagenome</name>
    <dbReference type="NCBI Taxonomy" id="410659"/>
    <lineage>
        <taxon>unclassified sequences</taxon>
        <taxon>metagenomes</taxon>
        <taxon>ecological metagenomes</taxon>
    </lineage>
</organism>
<feature type="domain" description="Transposase for insertion sequence element IS21-like C-terminal" evidence="2">
    <location>
        <begin position="2"/>
        <end position="57"/>
    </location>
</feature>
<feature type="non-terminal residue" evidence="3">
    <location>
        <position position="1"/>
    </location>
</feature>
<dbReference type="AlphaFoldDB" id="T0Z2R0"/>
<reference evidence="3" key="2">
    <citation type="journal article" date="2014" name="ISME J.">
        <title>Microbial stratification in low pH oxic and suboxic macroscopic growths along an acid mine drainage.</title>
        <authorList>
            <person name="Mendez-Garcia C."/>
            <person name="Mesa V."/>
            <person name="Sprenger R.R."/>
            <person name="Richter M."/>
            <person name="Diez M.S."/>
            <person name="Solano J."/>
            <person name="Bargiela R."/>
            <person name="Golyshina O.V."/>
            <person name="Manteca A."/>
            <person name="Ramos J.L."/>
            <person name="Gallego J.R."/>
            <person name="Llorente I."/>
            <person name="Martins Dos Santos V.A."/>
            <person name="Jensen O.N."/>
            <person name="Pelaez A.I."/>
            <person name="Sanchez J."/>
            <person name="Ferrer M."/>
        </authorList>
    </citation>
    <scope>NUCLEOTIDE SEQUENCE</scope>
</reference>
<evidence type="ECO:0000259" key="2">
    <source>
        <dbReference type="Pfam" id="PF22483"/>
    </source>
</evidence>
<gene>
    <name evidence="3" type="ORF">B2A_10433</name>
</gene>
<comment type="caution">
    <text evidence="3">The sequence shown here is derived from an EMBL/GenBank/DDBJ whole genome shotgun (WGS) entry which is preliminary data.</text>
</comment>
<evidence type="ECO:0000256" key="1">
    <source>
        <dbReference type="SAM" id="MobiDB-lite"/>
    </source>
</evidence>